<dbReference type="AlphaFoldDB" id="A0A7W7VYY5"/>
<accession>A0A7W7VYY5</accession>
<evidence type="ECO:0000313" key="2">
    <source>
        <dbReference type="Proteomes" id="UP000540506"/>
    </source>
</evidence>
<dbReference type="EMBL" id="JACHJV010000002">
    <property type="protein sequence ID" value="MBB4928006.1"/>
    <property type="molecule type" value="Genomic_DNA"/>
</dbReference>
<dbReference type="RefSeq" id="WP_184944872.1">
    <property type="nucleotide sequence ID" value="NZ_JACHJV010000002.1"/>
</dbReference>
<evidence type="ECO:0000313" key="1">
    <source>
        <dbReference type="EMBL" id="MBB4928006.1"/>
    </source>
</evidence>
<gene>
    <name evidence="1" type="ORF">FHR34_007101</name>
</gene>
<comment type="caution">
    <text evidence="1">The sequence shown here is derived from an EMBL/GenBank/DDBJ whole genome shotgun (WGS) entry which is preliminary data.</text>
</comment>
<organism evidence="1 2">
    <name type="scientific">Kitasatospora kifunensis</name>
    <name type="common">Streptomyces kifunensis</name>
    <dbReference type="NCBI Taxonomy" id="58351"/>
    <lineage>
        <taxon>Bacteria</taxon>
        <taxon>Bacillati</taxon>
        <taxon>Actinomycetota</taxon>
        <taxon>Actinomycetes</taxon>
        <taxon>Kitasatosporales</taxon>
        <taxon>Streptomycetaceae</taxon>
        <taxon>Kitasatospora</taxon>
    </lineage>
</organism>
<name>A0A7W7VYY5_KITKI</name>
<protein>
    <submittedName>
        <fullName evidence="1">Uncharacterized protein</fullName>
    </submittedName>
</protein>
<dbReference type="Proteomes" id="UP000540506">
    <property type="component" value="Unassembled WGS sequence"/>
</dbReference>
<reference evidence="1 2" key="1">
    <citation type="submission" date="2020-08" db="EMBL/GenBank/DDBJ databases">
        <title>Sequencing the genomes of 1000 actinobacteria strains.</title>
        <authorList>
            <person name="Klenk H.-P."/>
        </authorList>
    </citation>
    <scope>NUCLEOTIDE SEQUENCE [LARGE SCALE GENOMIC DNA]</scope>
    <source>
        <strain evidence="1 2">DSM 41654</strain>
    </source>
</reference>
<keyword evidence="2" id="KW-1185">Reference proteome</keyword>
<sequence length="83" mass="9216">MTLQFAGPIPSGRTATTKATASSGDRLLAIRVLRRGLLLNCARCHFEAFYRVEQVGSFFDCLACGHTSAMARGRWYKKDPEPH</sequence>
<proteinExistence type="predicted"/>